<gene>
    <name evidence="2" type="ORF">G2W53_007943</name>
</gene>
<proteinExistence type="predicted"/>
<evidence type="ECO:0000256" key="1">
    <source>
        <dbReference type="SAM" id="MobiDB-lite"/>
    </source>
</evidence>
<organism evidence="2 3">
    <name type="scientific">Senna tora</name>
    <dbReference type="NCBI Taxonomy" id="362788"/>
    <lineage>
        <taxon>Eukaryota</taxon>
        <taxon>Viridiplantae</taxon>
        <taxon>Streptophyta</taxon>
        <taxon>Embryophyta</taxon>
        <taxon>Tracheophyta</taxon>
        <taxon>Spermatophyta</taxon>
        <taxon>Magnoliopsida</taxon>
        <taxon>eudicotyledons</taxon>
        <taxon>Gunneridae</taxon>
        <taxon>Pentapetalae</taxon>
        <taxon>rosids</taxon>
        <taxon>fabids</taxon>
        <taxon>Fabales</taxon>
        <taxon>Fabaceae</taxon>
        <taxon>Caesalpinioideae</taxon>
        <taxon>Cassia clade</taxon>
        <taxon>Senna</taxon>
    </lineage>
</organism>
<protein>
    <submittedName>
        <fullName evidence="2">Uncharacterized protein</fullName>
    </submittedName>
</protein>
<dbReference type="AlphaFoldDB" id="A0A835CFD7"/>
<keyword evidence="3" id="KW-1185">Reference proteome</keyword>
<comment type="caution">
    <text evidence="2">The sequence shown here is derived from an EMBL/GenBank/DDBJ whole genome shotgun (WGS) entry which is preliminary data.</text>
</comment>
<feature type="region of interest" description="Disordered" evidence="1">
    <location>
        <begin position="1"/>
        <end position="31"/>
    </location>
</feature>
<evidence type="ECO:0000313" key="3">
    <source>
        <dbReference type="Proteomes" id="UP000634136"/>
    </source>
</evidence>
<accession>A0A835CFD7</accession>
<reference evidence="2" key="1">
    <citation type="submission" date="2020-09" db="EMBL/GenBank/DDBJ databases">
        <title>Genome-Enabled Discovery of Anthraquinone Biosynthesis in Senna tora.</title>
        <authorList>
            <person name="Kang S.-H."/>
            <person name="Pandey R.P."/>
            <person name="Lee C.-M."/>
            <person name="Sim J.-S."/>
            <person name="Jeong J.-T."/>
            <person name="Choi B.-S."/>
            <person name="Jung M."/>
            <person name="Ginzburg D."/>
            <person name="Zhao K."/>
            <person name="Won S.Y."/>
            <person name="Oh T.-J."/>
            <person name="Yu Y."/>
            <person name="Kim N.-H."/>
            <person name="Lee O.R."/>
            <person name="Lee T.-H."/>
            <person name="Bashyal P."/>
            <person name="Kim T.-S."/>
            <person name="Lee W.-H."/>
            <person name="Kawkins C."/>
            <person name="Kim C.-K."/>
            <person name="Kim J.S."/>
            <person name="Ahn B.O."/>
            <person name="Rhee S.Y."/>
            <person name="Sohng J.K."/>
        </authorList>
    </citation>
    <scope>NUCLEOTIDE SEQUENCE</scope>
    <source>
        <tissue evidence="2">Leaf</tissue>
    </source>
</reference>
<sequence length="31" mass="3696">MGEDEGDSPHKFLVKRPKEMSLDRKRHPDEM</sequence>
<name>A0A835CFD7_9FABA</name>
<dbReference type="EMBL" id="JAAIUW010000003">
    <property type="protein sequence ID" value="KAF7839461.1"/>
    <property type="molecule type" value="Genomic_DNA"/>
</dbReference>
<dbReference type="Proteomes" id="UP000634136">
    <property type="component" value="Unassembled WGS sequence"/>
</dbReference>
<feature type="compositionally biased region" description="Basic and acidic residues" evidence="1">
    <location>
        <begin position="16"/>
        <end position="31"/>
    </location>
</feature>
<evidence type="ECO:0000313" key="2">
    <source>
        <dbReference type="EMBL" id="KAF7839461.1"/>
    </source>
</evidence>